<dbReference type="PANTHER" id="PTHR39332">
    <property type="entry name" value="BLL4707 PROTEIN"/>
    <property type="match status" value="1"/>
</dbReference>
<keyword evidence="2" id="KW-1185">Reference proteome</keyword>
<dbReference type="CDD" id="cd07821">
    <property type="entry name" value="PYR_PYL_RCAR_like"/>
    <property type="match status" value="1"/>
</dbReference>
<dbReference type="InterPro" id="IPR023393">
    <property type="entry name" value="START-like_dom_sf"/>
</dbReference>
<evidence type="ECO:0000313" key="1">
    <source>
        <dbReference type="EMBL" id="MVO18241.1"/>
    </source>
</evidence>
<dbReference type="InterPro" id="IPR019587">
    <property type="entry name" value="Polyketide_cyclase/dehydratase"/>
</dbReference>
<sequence>MIKVFSSTIIDVPVDQVWERVKDFNGLPNWHPAATDSRIEDTHAPGAVGCIRNFALSDGSGRIRETLLAISDVERSLTYNMLAGGPLPFVDYVAVMQFAPITDRNQTFATWSAEFTAGDGQIDHWRKFVADDVFIGGFRALEQSFFD</sequence>
<comment type="caution">
    <text evidence="1">The sequence shown here is derived from an EMBL/GenBank/DDBJ whole genome shotgun (WGS) entry which is preliminary data.</text>
</comment>
<accession>A0A6L6WLA7</accession>
<proteinExistence type="predicted"/>
<dbReference type="AlphaFoldDB" id="A0A6L6WLA7"/>
<evidence type="ECO:0000313" key="2">
    <source>
        <dbReference type="Proteomes" id="UP000478892"/>
    </source>
</evidence>
<protein>
    <submittedName>
        <fullName evidence="1">SRPBCC family protein</fullName>
    </submittedName>
</protein>
<reference evidence="1 2" key="1">
    <citation type="submission" date="2019-12" db="EMBL/GenBank/DDBJ databases">
        <authorList>
            <person name="Zhang Y.-J."/>
        </authorList>
    </citation>
    <scope>NUCLEOTIDE SEQUENCE [LARGE SCALE GENOMIC DNA]</scope>
    <source>
        <strain evidence="1 2">CY05</strain>
    </source>
</reference>
<organism evidence="1 2">
    <name type="scientific">Parasedimentitalea huanghaiensis</name>
    <dbReference type="NCBI Taxonomy" id="2682100"/>
    <lineage>
        <taxon>Bacteria</taxon>
        <taxon>Pseudomonadati</taxon>
        <taxon>Pseudomonadota</taxon>
        <taxon>Alphaproteobacteria</taxon>
        <taxon>Rhodobacterales</taxon>
        <taxon>Paracoccaceae</taxon>
        <taxon>Parasedimentitalea</taxon>
    </lineage>
</organism>
<dbReference type="PANTHER" id="PTHR39332:SF7">
    <property type="entry name" value="SRPBCC FAMILY PROTEIN"/>
    <property type="match status" value="1"/>
</dbReference>
<dbReference type="EMBL" id="WQLV01000018">
    <property type="protein sequence ID" value="MVO18241.1"/>
    <property type="molecule type" value="Genomic_DNA"/>
</dbReference>
<dbReference type="Gene3D" id="3.30.530.20">
    <property type="match status" value="1"/>
</dbReference>
<dbReference type="RefSeq" id="WP_157024460.1">
    <property type="nucleotide sequence ID" value="NZ_WQLV01000018.1"/>
</dbReference>
<dbReference type="Proteomes" id="UP000478892">
    <property type="component" value="Unassembled WGS sequence"/>
</dbReference>
<dbReference type="Pfam" id="PF10604">
    <property type="entry name" value="Polyketide_cyc2"/>
    <property type="match status" value="1"/>
</dbReference>
<dbReference type="SUPFAM" id="SSF55961">
    <property type="entry name" value="Bet v1-like"/>
    <property type="match status" value="1"/>
</dbReference>
<name>A0A6L6WLA7_9RHOB</name>
<gene>
    <name evidence="1" type="ORF">GO984_20670</name>
</gene>